<keyword evidence="2" id="KW-1185">Reference proteome</keyword>
<comment type="caution">
    <text evidence="1">The sequence shown here is derived from an EMBL/GenBank/DDBJ whole genome shotgun (WGS) entry which is preliminary data.</text>
</comment>
<organism evidence="1 2">
    <name type="scientific">Daphnia magna</name>
    <dbReference type="NCBI Taxonomy" id="35525"/>
    <lineage>
        <taxon>Eukaryota</taxon>
        <taxon>Metazoa</taxon>
        <taxon>Ecdysozoa</taxon>
        <taxon>Arthropoda</taxon>
        <taxon>Crustacea</taxon>
        <taxon>Branchiopoda</taxon>
        <taxon>Diplostraca</taxon>
        <taxon>Cladocera</taxon>
        <taxon>Anomopoda</taxon>
        <taxon>Daphniidae</taxon>
        <taxon>Daphnia</taxon>
    </lineage>
</organism>
<dbReference type="Proteomes" id="UP000076858">
    <property type="component" value="Unassembled WGS sequence"/>
</dbReference>
<evidence type="ECO:0000313" key="1">
    <source>
        <dbReference type="EMBL" id="KZS06714.1"/>
    </source>
</evidence>
<proteinExistence type="predicted"/>
<evidence type="ECO:0000313" key="2">
    <source>
        <dbReference type="Proteomes" id="UP000076858"/>
    </source>
</evidence>
<accession>A0A162D4C7</accession>
<sequence>MRNCFQQTLGLEETIERNWTKTIPREGMTVQDYFTTDELIYSERMCVADRNEGPTMASSNINDSDTELLGRVLAGKNT</sequence>
<dbReference type="AlphaFoldDB" id="A0A162D4C7"/>
<dbReference type="EMBL" id="LRGB01002633">
    <property type="protein sequence ID" value="KZS06714.1"/>
    <property type="molecule type" value="Genomic_DNA"/>
</dbReference>
<dbReference type="OrthoDB" id="7634782at2759"/>
<protein>
    <submittedName>
        <fullName evidence="1">Uncharacterized protein</fullName>
    </submittedName>
</protein>
<gene>
    <name evidence="1" type="ORF">APZ42_029735</name>
</gene>
<reference evidence="1 2" key="1">
    <citation type="submission" date="2016-03" db="EMBL/GenBank/DDBJ databases">
        <title>EvidentialGene: Evidence-directed Construction of Genes on Genomes.</title>
        <authorList>
            <person name="Gilbert D.G."/>
            <person name="Choi J.-H."/>
            <person name="Mockaitis K."/>
            <person name="Colbourne J."/>
            <person name="Pfrender M."/>
        </authorList>
    </citation>
    <scope>NUCLEOTIDE SEQUENCE [LARGE SCALE GENOMIC DNA]</scope>
    <source>
        <strain evidence="1 2">Xinb3</strain>
        <tissue evidence="1">Complete organism</tissue>
    </source>
</reference>
<name>A0A162D4C7_9CRUS</name>